<accession>A0A1G7Y4L2</accession>
<organism evidence="1 2">
    <name type="scientific">Lentzea fradiae</name>
    <dbReference type="NCBI Taxonomy" id="200378"/>
    <lineage>
        <taxon>Bacteria</taxon>
        <taxon>Bacillati</taxon>
        <taxon>Actinomycetota</taxon>
        <taxon>Actinomycetes</taxon>
        <taxon>Pseudonocardiales</taxon>
        <taxon>Pseudonocardiaceae</taxon>
        <taxon>Lentzea</taxon>
    </lineage>
</organism>
<dbReference type="Proteomes" id="UP000199623">
    <property type="component" value="Unassembled WGS sequence"/>
</dbReference>
<evidence type="ECO:0000313" key="2">
    <source>
        <dbReference type="Proteomes" id="UP000199623"/>
    </source>
</evidence>
<protein>
    <submittedName>
        <fullName evidence="1">Uncharacterized protein</fullName>
    </submittedName>
</protein>
<evidence type="ECO:0000313" key="1">
    <source>
        <dbReference type="EMBL" id="SDG91402.1"/>
    </source>
</evidence>
<keyword evidence="2" id="KW-1185">Reference proteome</keyword>
<dbReference type="SUPFAM" id="SSF160424">
    <property type="entry name" value="BH3703-like"/>
    <property type="match status" value="1"/>
</dbReference>
<dbReference type="EMBL" id="FNCC01000013">
    <property type="protein sequence ID" value="SDG91402.1"/>
    <property type="molecule type" value="Genomic_DNA"/>
</dbReference>
<name>A0A1G7Y4L2_9PSEU</name>
<gene>
    <name evidence="1" type="ORF">SAMN05216553_11383</name>
</gene>
<dbReference type="STRING" id="200378.SAMN05216553_11383"/>
<proteinExistence type="predicted"/>
<dbReference type="InterPro" id="IPR036170">
    <property type="entry name" value="YezG-like_sf"/>
</dbReference>
<sequence>MDPRTATRAGELLALLEAGAPVGWNRVTLDVWANVLSYELSASAQDAQGRFAGEVRLAEITDQLQELREEMYEEGRGTWLSARFVLHRGGEPEVTFNFDEDPRWSPELHPMMFVRDLEAFPRTDEHVPDWLRETVERGLELQRAHEAGLDRQ</sequence>
<dbReference type="RefSeq" id="WP_090054472.1">
    <property type="nucleotide sequence ID" value="NZ_FNCC01000013.1"/>
</dbReference>
<dbReference type="OrthoDB" id="6957847at2"/>
<dbReference type="AlphaFoldDB" id="A0A1G7Y4L2"/>
<reference evidence="2" key="1">
    <citation type="submission" date="2016-10" db="EMBL/GenBank/DDBJ databases">
        <authorList>
            <person name="Varghese N."/>
            <person name="Submissions S."/>
        </authorList>
    </citation>
    <scope>NUCLEOTIDE SEQUENCE [LARGE SCALE GENOMIC DNA]</scope>
    <source>
        <strain evidence="2">CGMCC 4.3506</strain>
    </source>
</reference>